<evidence type="ECO:0000313" key="2">
    <source>
        <dbReference type="EMBL" id="SHF95539.1"/>
    </source>
</evidence>
<keyword evidence="1" id="KW-0732">Signal</keyword>
<dbReference type="STRING" id="271157.SAMN05444396_10378"/>
<proteinExistence type="predicted"/>
<evidence type="ECO:0000256" key="1">
    <source>
        <dbReference type="SAM" id="SignalP"/>
    </source>
</evidence>
<dbReference type="EMBL" id="FQWE01000003">
    <property type="protein sequence ID" value="SHF95539.1"/>
    <property type="molecule type" value="Genomic_DNA"/>
</dbReference>
<sequence length="176" mass="19516">MNQSIALILFLFLSLSALSQNKKSKYFQFDITAAIRGNPDAAIVNQYTQKKGSWLIPDGLGTKIGYGIQYKEWIGLGIHTGINWEWKDQLVVAPVFANFKLSPKVGEDTRITLQLGYGKALAIGRGSLMGDYKKVSLGIQTIDDIIIFIELNHYSFPINNQKDSGNISLGISLLTF</sequence>
<feature type="signal peptide" evidence="1">
    <location>
        <begin position="1"/>
        <end position="19"/>
    </location>
</feature>
<protein>
    <recommendedName>
        <fullName evidence="4">Lipid A 3-O-deacylase (PagL)</fullName>
    </recommendedName>
</protein>
<feature type="chain" id="PRO_5012725425" description="Lipid A 3-O-deacylase (PagL)" evidence="1">
    <location>
        <begin position="20"/>
        <end position="176"/>
    </location>
</feature>
<dbReference type="Proteomes" id="UP000184036">
    <property type="component" value="Unassembled WGS sequence"/>
</dbReference>
<dbReference type="OrthoDB" id="1346785at2"/>
<dbReference type="RefSeq" id="WP_072988954.1">
    <property type="nucleotide sequence ID" value="NZ_FQWE01000003.1"/>
</dbReference>
<evidence type="ECO:0008006" key="4">
    <source>
        <dbReference type="Google" id="ProtNLM"/>
    </source>
</evidence>
<accession>A0A1M5FVS4</accession>
<name>A0A1M5FVS4_9FLAO</name>
<gene>
    <name evidence="2" type="ORF">SAMN05444396_10378</name>
</gene>
<dbReference type="AlphaFoldDB" id="A0A1M5FVS4"/>
<keyword evidence="3" id="KW-1185">Reference proteome</keyword>
<evidence type="ECO:0000313" key="3">
    <source>
        <dbReference type="Proteomes" id="UP000184036"/>
    </source>
</evidence>
<reference evidence="3" key="1">
    <citation type="submission" date="2016-11" db="EMBL/GenBank/DDBJ databases">
        <authorList>
            <person name="Varghese N."/>
            <person name="Submissions S."/>
        </authorList>
    </citation>
    <scope>NUCLEOTIDE SEQUENCE [LARGE SCALE GENOMIC DNA]</scope>
    <source>
        <strain evidence="3">DSM 19741</strain>
    </source>
</reference>
<organism evidence="2 3">
    <name type="scientific">Flavobacterium segetis</name>
    <dbReference type="NCBI Taxonomy" id="271157"/>
    <lineage>
        <taxon>Bacteria</taxon>
        <taxon>Pseudomonadati</taxon>
        <taxon>Bacteroidota</taxon>
        <taxon>Flavobacteriia</taxon>
        <taxon>Flavobacteriales</taxon>
        <taxon>Flavobacteriaceae</taxon>
        <taxon>Flavobacterium</taxon>
    </lineage>
</organism>